<evidence type="ECO:0000313" key="1">
    <source>
        <dbReference type="EMBL" id="GAO16763.1"/>
    </source>
</evidence>
<reference evidence="2" key="1">
    <citation type="journal article" date="2016" name="Genome Announc.">
        <title>Genome sequence of Ustilaginoidea virens IPU010, a rice pathogenic fungus causing false smut.</title>
        <authorList>
            <person name="Kumagai T."/>
            <person name="Ishii T."/>
            <person name="Terai G."/>
            <person name="Umemura M."/>
            <person name="Machida M."/>
            <person name="Asai K."/>
        </authorList>
    </citation>
    <scope>NUCLEOTIDE SEQUENCE [LARGE SCALE GENOMIC DNA]</scope>
    <source>
        <strain evidence="2">IPU010</strain>
    </source>
</reference>
<dbReference type="EMBL" id="BBTG02000053">
    <property type="protein sequence ID" value="GAO16763.1"/>
    <property type="molecule type" value="Genomic_DNA"/>
</dbReference>
<name>A0A1B5L074_USTVR</name>
<sequence>MPVARVVFSECPQVVTGILPRGDKTSTLLKKTSEHDTVPLQGRGWYFHIKQQLLYFTLKRSPGPALGGLL</sequence>
<proteinExistence type="predicted"/>
<dbReference type="Proteomes" id="UP000054053">
    <property type="component" value="Unassembled WGS sequence"/>
</dbReference>
<comment type="caution">
    <text evidence="1">The sequence shown here is derived from an EMBL/GenBank/DDBJ whole genome shotgun (WGS) entry which is preliminary data.</text>
</comment>
<dbReference type="AlphaFoldDB" id="A0A1B5L074"/>
<protein>
    <submittedName>
        <fullName evidence="1">Uncharacterized protein</fullName>
    </submittedName>
</protein>
<evidence type="ECO:0000313" key="2">
    <source>
        <dbReference type="Proteomes" id="UP000054053"/>
    </source>
</evidence>
<accession>A0A1B5L074</accession>
<gene>
    <name evidence="1" type="ORF">UVI_02057900</name>
</gene>
<organism evidence="1 2">
    <name type="scientific">Ustilaginoidea virens</name>
    <name type="common">Rice false smut fungus</name>
    <name type="synonym">Villosiclava virens</name>
    <dbReference type="NCBI Taxonomy" id="1159556"/>
    <lineage>
        <taxon>Eukaryota</taxon>
        <taxon>Fungi</taxon>
        <taxon>Dikarya</taxon>
        <taxon>Ascomycota</taxon>
        <taxon>Pezizomycotina</taxon>
        <taxon>Sordariomycetes</taxon>
        <taxon>Hypocreomycetidae</taxon>
        <taxon>Hypocreales</taxon>
        <taxon>Clavicipitaceae</taxon>
        <taxon>Ustilaginoidea</taxon>
    </lineage>
</organism>